<feature type="non-terminal residue" evidence="1">
    <location>
        <position position="1"/>
    </location>
</feature>
<dbReference type="EMBL" id="KN834776">
    <property type="protein sequence ID" value="KIK60175.1"/>
    <property type="molecule type" value="Genomic_DNA"/>
</dbReference>
<evidence type="ECO:0000313" key="1">
    <source>
        <dbReference type="EMBL" id="KIK60175.1"/>
    </source>
</evidence>
<name>A0A0D0B992_9AGAR</name>
<evidence type="ECO:0000313" key="2">
    <source>
        <dbReference type="Proteomes" id="UP000053593"/>
    </source>
</evidence>
<feature type="non-terminal residue" evidence="1">
    <location>
        <position position="287"/>
    </location>
</feature>
<dbReference type="PANTHER" id="PTHR31912">
    <property type="entry name" value="IP13529P"/>
    <property type="match status" value="1"/>
</dbReference>
<sequence length="287" mass="32452">VPDVPSVASMKEVQKMLDAVCGVRTLQYHGALGHIYYTNSLEDIEMANPYVRSRLSFYPLDANGYVGSASHALQWLQELDPGLTTPMIRLENESNYREDFYLFEPCHLSRGDYCMPYRWIKRTNTNLSGRNELVGLTWKIYPHGDGWVVASTEQHAIPISEFGASFLTLKQSYKAQSIPDPGNIIGMCMQDTNGGLLPWTYTSDPQKGNDWRQKADGHCVYAFPIWLYCDDTSGNKSKKWNKHNSFLFTAAGLDCKDAHAQYHVHFLATSNIAPPLEMLDGIVEQLE</sequence>
<organism evidence="1 2">
    <name type="scientific">Collybiopsis luxurians FD-317 M1</name>
    <dbReference type="NCBI Taxonomy" id="944289"/>
    <lineage>
        <taxon>Eukaryota</taxon>
        <taxon>Fungi</taxon>
        <taxon>Dikarya</taxon>
        <taxon>Basidiomycota</taxon>
        <taxon>Agaricomycotina</taxon>
        <taxon>Agaricomycetes</taxon>
        <taxon>Agaricomycetidae</taxon>
        <taxon>Agaricales</taxon>
        <taxon>Marasmiineae</taxon>
        <taxon>Omphalotaceae</taxon>
        <taxon>Collybiopsis</taxon>
        <taxon>Collybiopsis luxurians</taxon>
    </lineage>
</organism>
<dbReference type="PANTHER" id="PTHR31912:SF34">
    <property type="entry name" value="NOTOCHORD-RELATED PROTEIN"/>
    <property type="match status" value="1"/>
</dbReference>
<dbReference type="Proteomes" id="UP000053593">
    <property type="component" value="Unassembled WGS sequence"/>
</dbReference>
<accession>A0A0D0B992</accession>
<dbReference type="HOGENOM" id="CLU_066041_0_0_1"/>
<dbReference type="AlphaFoldDB" id="A0A0D0B992"/>
<gene>
    <name evidence="1" type="ORF">GYMLUDRAFT_115163</name>
</gene>
<proteinExistence type="predicted"/>
<protein>
    <submittedName>
        <fullName evidence="1">Uncharacterized protein</fullName>
    </submittedName>
</protein>
<dbReference type="OrthoDB" id="2881727at2759"/>
<keyword evidence="2" id="KW-1185">Reference proteome</keyword>
<reference evidence="1 2" key="1">
    <citation type="submission" date="2014-04" db="EMBL/GenBank/DDBJ databases">
        <title>Evolutionary Origins and Diversification of the Mycorrhizal Mutualists.</title>
        <authorList>
            <consortium name="DOE Joint Genome Institute"/>
            <consortium name="Mycorrhizal Genomics Consortium"/>
            <person name="Kohler A."/>
            <person name="Kuo A."/>
            <person name="Nagy L.G."/>
            <person name="Floudas D."/>
            <person name="Copeland A."/>
            <person name="Barry K.W."/>
            <person name="Cichocki N."/>
            <person name="Veneault-Fourrey C."/>
            <person name="LaButti K."/>
            <person name="Lindquist E.A."/>
            <person name="Lipzen A."/>
            <person name="Lundell T."/>
            <person name="Morin E."/>
            <person name="Murat C."/>
            <person name="Riley R."/>
            <person name="Ohm R."/>
            <person name="Sun H."/>
            <person name="Tunlid A."/>
            <person name="Henrissat B."/>
            <person name="Grigoriev I.V."/>
            <person name="Hibbett D.S."/>
            <person name="Martin F."/>
        </authorList>
    </citation>
    <scope>NUCLEOTIDE SEQUENCE [LARGE SCALE GENOMIC DNA]</scope>
    <source>
        <strain evidence="1 2">FD-317 M1</strain>
    </source>
</reference>